<evidence type="ECO:0000313" key="2">
    <source>
        <dbReference type="EMBL" id="RAL47687.1"/>
    </source>
</evidence>
<name>A0A328DPV3_9ASTE</name>
<dbReference type="SUPFAM" id="SSF48452">
    <property type="entry name" value="TPR-like"/>
    <property type="match status" value="1"/>
</dbReference>
<protein>
    <submittedName>
        <fullName evidence="2">Uncharacterized protein</fullName>
    </submittedName>
</protein>
<evidence type="ECO:0000313" key="3">
    <source>
        <dbReference type="Proteomes" id="UP000249390"/>
    </source>
</evidence>
<feature type="coiled-coil region" evidence="1">
    <location>
        <begin position="502"/>
        <end position="529"/>
    </location>
</feature>
<evidence type="ECO:0000256" key="1">
    <source>
        <dbReference type="SAM" id="Coils"/>
    </source>
</evidence>
<accession>A0A328DPV3</accession>
<dbReference type="Proteomes" id="UP000249390">
    <property type="component" value="Unassembled WGS sequence"/>
</dbReference>
<gene>
    <name evidence="2" type="ORF">DM860_012312</name>
</gene>
<organism evidence="2 3">
    <name type="scientific">Cuscuta australis</name>
    <dbReference type="NCBI Taxonomy" id="267555"/>
    <lineage>
        <taxon>Eukaryota</taxon>
        <taxon>Viridiplantae</taxon>
        <taxon>Streptophyta</taxon>
        <taxon>Embryophyta</taxon>
        <taxon>Tracheophyta</taxon>
        <taxon>Spermatophyta</taxon>
        <taxon>Magnoliopsida</taxon>
        <taxon>eudicotyledons</taxon>
        <taxon>Gunneridae</taxon>
        <taxon>Pentapetalae</taxon>
        <taxon>asterids</taxon>
        <taxon>lamiids</taxon>
        <taxon>Solanales</taxon>
        <taxon>Convolvulaceae</taxon>
        <taxon>Cuscuteae</taxon>
        <taxon>Cuscuta</taxon>
        <taxon>Cuscuta subgen. Grammica</taxon>
        <taxon>Cuscuta sect. Cleistogrammica</taxon>
    </lineage>
</organism>
<dbReference type="InterPro" id="IPR011990">
    <property type="entry name" value="TPR-like_helical_dom_sf"/>
</dbReference>
<comment type="caution">
    <text evidence="2">The sequence shown here is derived from an EMBL/GenBank/DDBJ whole genome shotgun (WGS) entry which is preliminary data.</text>
</comment>
<dbReference type="Gene3D" id="1.25.40.10">
    <property type="entry name" value="Tetratricopeptide repeat domain"/>
    <property type="match status" value="1"/>
</dbReference>
<keyword evidence="3" id="KW-1185">Reference proteome</keyword>
<keyword evidence="1" id="KW-0175">Coiled coil</keyword>
<proteinExistence type="predicted"/>
<dbReference type="EMBL" id="NQVE01000111">
    <property type="protein sequence ID" value="RAL47687.1"/>
    <property type="molecule type" value="Genomic_DNA"/>
</dbReference>
<sequence length="752" mass="86995">MEAFLQVISEAKADIYDIDGLCSQLNRVFPPASYFYPVPSGYDTLVEEFKEKEWGKTFDSAGHAINNFVLADDAEFLLRFIMGLLYFRKSNFVEAYEQFYLSDKLCRKLYNRGDVVNFLNLASHEVKKYWNDVENFMDQTTEMHAVLNTLFSKFLDGGGSYVSRALTSFKDERWKEAVVCVNLACAGRCELKKEYLDLCLTFFKGLLHYRRNHYARAYEEFLSCDNLCSEIFQSTFFESTFFDRFIAFASNGLKNYWDSLEEHINQTDEMHKAFVTLFCDILDGNGDKNVDEALTFFKKENWRKAAMSVLKAIEQRGQKLEYFDLVLHFFYCVVSNRDRKKDLVPVEVVPPSSTSASTVIAHNIEDSNQVPRTDEPLLSSQSLDISPKNEESVQIEKQEYDKALAFIKTCFEQCTGDSREKEVEQCVLYELRAMVYINNEEREAALMEASTAFEIHKKYGTFFKCSEVADIFGEHIFAQKELGSAINFFEAAVKHARKENWKEKFKTQLDVLQEEYREHKRESKCKSANKKASFMQNTIESASEVIVYNSETSTNQTEGIKDEVSGQKNEFDIILKCTRYSTALEGLRGLMKSCGSNLPVMYVPADYSRLTNFQQLRDLCCSHDTLLSIIHLASIPSTSDSFILTEPAHVLDVFFSSKAECLWSLGVPKTHERWWSHIAPLHQSIFRTLYIHINEREYDHLRGKKLDDEEIECEIVRMWPDFYSNLFECACRCFMGGTIDDTCLKKISPYVM</sequence>
<dbReference type="AlphaFoldDB" id="A0A328DPV3"/>
<reference evidence="2 3" key="1">
    <citation type="submission" date="2018-06" db="EMBL/GenBank/DDBJ databases">
        <title>The Genome of Cuscuta australis (Dodder) Provides Insight into the Evolution of Plant Parasitism.</title>
        <authorList>
            <person name="Liu H."/>
        </authorList>
    </citation>
    <scope>NUCLEOTIDE SEQUENCE [LARGE SCALE GENOMIC DNA]</scope>
    <source>
        <strain evidence="3">cv. Yunnan</strain>
        <tissue evidence="2">Vines</tissue>
    </source>
</reference>